<dbReference type="Gene3D" id="1.10.1760.20">
    <property type="match status" value="1"/>
</dbReference>
<dbReference type="GO" id="GO:0022857">
    <property type="term" value="F:transmembrane transporter activity"/>
    <property type="evidence" value="ECO:0007669"/>
    <property type="project" value="InterPro"/>
</dbReference>
<name>A0A380NL76_9FIRM</name>
<feature type="transmembrane region" description="Helical" evidence="1">
    <location>
        <begin position="104"/>
        <end position="128"/>
    </location>
</feature>
<dbReference type="AlphaFoldDB" id="A0A380NL76"/>
<sequence length="188" mass="20973">MKQTSSIALITQTSLFIALTVLLSYVFAIHTTFIHITFGFLSTAIFAVMHGPIRAGIMAAIACFIGMLLFGQGVFFPGFMLSEFLVGYTFGHFLYKKPITLKRVAIPFLIITVIIHLGLNTLWLVIFYQKAASAIFMGRLIKNIICYPIEIGLFFAVYKTLGRIIPALNYKKESSSTDEITPETSTIR</sequence>
<keyword evidence="1" id="KW-0812">Transmembrane</keyword>
<proteinExistence type="predicted"/>
<feature type="transmembrane region" description="Helical" evidence="1">
    <location>
        <begin position="7"/>
        <end position="27"/>
    </location>
</feature>
<dbReference type="InterPro" id="IPR024529">
    <property type="entry name" value="ECF_trnsprt_substrate-spec"/>
</dbReference>
<dbReference type="Proteomes" id="UP000255367">
    <property type="component" value="Unassembled WGS sequence"/>
</dbReference>
<protein>
    <submittedName>
        <fullName evidence="2">Folate ECF transporter S component FolT</fullName>
    </submittedName>
</protein>
<dbReference type="InterPro" id="IPR030949">
    <property type="entry name" value="ECF_S_folate_fam"/>
</dbReference>
<keyword evidence="3" id="KW-1185">Reference proteome</keyword>
<dbReference type="NCBIfam" id="TIGR04518">
    <property type="entry name" value="ECF_S_folT_fam"/>
    <property type="match status" value="1"/>
</dbReference>
<keyword evidence="1" id="KW-0472">Membrane</keyword>
<reference evidence="2 3" key="1">
    <citation type="submission" date="2018-06" db="EMBL/GenBank/DDBJ databases">
        <authorList>
            <consortium name="Pathogen Informatics"/>
            <person name="Doyle S."/>
        </authorList>
    </citation>
    <scope>NUCLEOTIDE SEQUENCE [LARGE SCALE GENOMIC DNA]</scope>
    <source>
        <strain evidence="2 3">NCTC12020</strain>
    </source>
</reference>
<organism evidence="2 3">
    <name type="scientific">Veillonella criceti</name>
    <dbReference type="NCBI Taxonomy" id="103891"/>
    <lineage>
        <taxon>Bacteria</taxon>
        <taxon>Bacillati</taxon>
        <taxon>Bacillota</taxon>
        <taxon>Negativicutes</taxon>
        <taxon>Veillonellales</taxon>
        <taxon>Veillonellaceae</taxon>
        <taxon>Veillonella</taxon>
    </lineage>
</organism>
<dbReference type="EMBL" id="UHIO01000001">
    <property type="protein sequence ID" value="SUP43822.1"/>
    <property type="molecule type" value="Genomic_DNA"/>
</dbReference>
<evidence type="ECO:0000313" key="2">
    <source>
        <dbReference type="EMBL" id="SUP43822.1"/>
    </source>
</evidence>
<evidence type="ECO:0000313" key="3">
    <source>
        <dbReference type="Proteomes" id="UP000255367"/>
    </source>
</evidence>
<dbReference type="OrthoDB" id="4624at2"/>
<accession>A0A380NL76</accession>
<keyword evidence="1" id="KW-1133">Transmembrane helix</keyword>
<dbReference type="RefSeq" id="WP_115310508.1">
    <property type="nucleotide sequence ID" value="NZ_UHIO01000001.1"/>
</dbReference>
<dbReference type="Pfam" id="PF12822">
    <property type="entry name" value="ECF_trnsprt"/>
    <property type="match status" value="1"/>
</dbReference>
<feature type="transmembrane region" description="Helical" evidence="1">
    <location>
        <begin position="140"/>
        <end position="158"/>
    </location>
</feature>
<gene>
    <name evidence="2" type="primary">folT</name>
    <name evidence="2" type="ORF">NCTC12020_01360</name>
</gene>
<evidence type="ECO:0000256" key="1">
    <source>
        <dbReference type="SAM" id="Phobius"/>
    </source>
</evidence>